<dbReference type="GeneID" id="921797"/>
<sequence>MATYMYTLDRVNLMWNSIAYNNSRKFAFMTLKQRWIHVDRHFDNALQLLNFINSNSVSDVHVKPLDEGGREWVIDADFKNYVNKTELMLKINVGATALLLFFTEMHVHRIMFSGNRGFHMWLKFADGFKIGALKSVREHWYRIFEKPTRLNMRDIRNGSFAHCMQRAVNMYQDQILQSSKPDELILHFWPDVDKDVFCNPTKQIRAPFSYNHKGTQFSRCITQQLLEKIQKCSTGCSDGGASTSSISNITH</sequence>
<protein>
    <submittedName>
        <fullName evidence="1">LEF-1</fullName>
    </submittedName>
</protein>
<organismHost>
    <name type="scientific">Lepidoptera</name>
    <name type="common">moths &amp; butterflies</name>
    <dbReference type="NCBI Taxonomy" id="7088"/>
</organismHost>
<gene>
    <name evidence="1" type="primary">lef-1</name>
</gene>
<dbReference type="KEGG" id="vg:921797"/>
<accession>Q91GN6</accession>
<name>Q91GN6_NPVEP</name>
<dbReference type="PIRSF" id="PIRSF016433">
    <property type="entry name" value="Viral_DNA_prim"/>
    <property type="match status" value="1"/>
</dbReference>
<reference evidence="1 2" key="1">
    <citation type="journal article" date="2002" name="J. Gen. Virol.">
        <title>Whole genome analysis of the Epiphyas postvittana nucleopolyhedrovirus.</title>
        <authorList>
            <person name="Hyink O."/>
            <person name="Dellow R.A."/>
            <person name="Olsen M.J."/>
            <person name="Caradoc-Davies K.M.B."/>
            <person name="Drake K."/>
            <person name="Herniou E.A."/>
            <person name="Cory J.S."/>
            <person name="O'Reilly D.R."/>
            <person name="Ward V.K."/>
        </authorList>
    </citation>
    <scope>NUCLEOTIDE SEQUENCE [LARGE SCALE GENOMIC DNA]</scope>
</reference>
<keyword evidence="2" id="KW-1185">Reference proteome</keyword>
<organism evidence="1 2">
    <name type="scientific">Epiphyas postvittana nucleopolyhedrovirus</name>
    <name type="common">EppoMNPV</name>
    <dbReference type="NCBI Taxonomy" id="70600"/>
    <lineage>
        <taxon>Viruses</taxon>
        <taxon>Viruses incertae sedis</taxon>
        <taxon>Naldaviricetes</taxon>
        <taxon>Lefavirales</taxon>
        <taxon>Baculoviridae</taxon>
        <taxon>Alphabaculovirus</taxon>
        <taxon>Alphabaculovirus eppostvittanae</taxon>
    </lineage>
</organism>
<evidence type="ECO:0000313" key="1">
    <source>
        <dbReference type="EMBL" id="AAK85575.1"/>
    </source>
</evidence>
<dbReference type="RefSeq" id="NP_203180.1">
    <property type="nucleotide sequence ID" value="NC_003083.1"/>
</dbReference>
<dbReference type="Gene3D" id="3.90.920.10">
    <property type="entry name" value="DNA primase, PRIM domain"/>
    <property type="match status" value="1"/>
</dbReference>
<dbReference type="EMBL" id="AY043265">
    <property type="protein sequence ID" value="AAK85575.1"/>
    <property type="molecule type" value="Genomic_DNA"/>
</dbReference>
<evidence type="ECO:0000313" key="2">
    <source>
        <dbReference type="Proteomes" id="UP000203221"/>
    </source>
</evidence>
<dbReference type="Proteomes" id="UP000203221">
    <property type="component" value="Segment"/>
</dbReference>
<proteinExistence type="predicted"/>
<dbReference type="OrthoDB" id="18354at10239"/>
<dbReference type="InterPro" id="IPR016658">
    <property type="entry name" value="DNA_primase_LEF1"/>
</dbReference>
<dbReference type="SUPFAM" id="SSF56747">
    <property type="entry name" value="Prim-pol domain"/>
    <property type="match status" value="1"/>
</dbReference>